<dbReference type="Proteomes" id="UP000663879">
    <property type="component" value="Unassembled WGS sequence"/>
</dbReference>
<gene>
    <name evidence="3" type="ORF">OXX778_LOCUS17071</name>
</gene>
<dbReference type="OrthoDB" id="6134459at2759"/>
<reference evidence="3" key="1">
    <citation type="submission" date="2021-02" db="EMBL/GenBank/DDBJ databases">
        <authorList>
            <person name="Nowell W R."/>
        </authorList>
    </citation>
    <scope>NUCLEOTIDE SEQUENCE</scope>
    <source>
        <strain evidence="3">Ploen Becks lab</strain>
    </source>
</reference>
<comment type="caution">
    <text evidence="3">The sequence shown here is derived from an EMBL/GenBank/DDBJ whole genome shotgun (WGS) entry which is preliminary data.</text>
</comment>
<sequence>MELNNLTTRPIDNTTKDKLLFDNTLFLIETWLTITLSCVSSLTILFITILYIVAHVKSRDHVKETRKFIIKKLIKNEYLVISYILCLLASHIASILHKLISKYYVYNLQKVNSLCLSIGILTHSLWLLTLFHSNAVSFKIYLKLSKSLNGNLSDKKNWLKSATKIFSYIYGATILIMSCSVSIHFGISESNVYEHGQSDKINSCFLSQPLYLIVFFAFPILIILSVNTTLFLIVYLKTKATIDNSESDEMNNLFLKLATIMGLSWFLYVFGVVIIEIFPNHLMAQIIVLVTSCQVNLQGFFIVIGLFWSACYELLFKKKTSKNRGVNKNNNANPNNNNNNNIQNKFYFNNNITVL</sequence>
<name>A0A814HW29_9BILA</name>
<dbReference type="PANTHER" id="PTHR45902:SF4">
    <property type="entry name" value="G-PROTEIN COUPLED RECEPTORS FAMILY 2 PROFILE 2 DOMAIN-CONTAINING PROTEIN"/>
    <property type="match status" value="1"/>
</dbReference>
<feature type="region of interest" description="Disordered" evidence="1">
    <location>
        <begin position="325"/>
        <end position="344"/>
    </location>
</feature>
<evidence type="ECO:0000313" key="3">
    <source>
        <dbReference type="EMBL" id="CAF1014715.1"/>
    </source>
</evidence>
<feature type="transmembrane region" description="Helical" evidence="2">
    <location>
        <begin position="31"/>
        <end position="56"/>
    </location>
</feature>
<feature type="transmembrane region" description="Helical" evidence="2">
    <location>
        <begin position="165"/>
        <end position="187"/>
    </location>
</feature>
<keyword evidence="2" id="KW-1133">Transmembrane helix</keyword>
<accession>A0A814HW29</accession>
<feature type="transmembrane region" description="Helical" evidence="2">
    <location>
        <begin position="77"/>
        <end position="100"/>
    </location>
</feature>
<dbReference type="PANTHER" id="PTHR45902">
    <property type="entry name" value="LATROPHILIN RECEPTOR-LIKE PROTEIN A"/>
    <property type="match status" value="1"/>
</dbReference>
<evidence type="ECO:0000256" key="1">
    <source>
        <dbReference type="SAM" id="MobiDB-lite"/>
    </source>
</evidence>
<feature type="transmembrane region" description="Helical" evidence="2">
    <location>
        <begin position="120"/>
        <end position="144"/>
    </location>
</feature>
<proteinExistence type="predicted"/>
<keyword evidence="4" id="KW-1185">Reference proteome</keyword>
<evidence type="ECO:0000313" key="4">
    <source>
        <dbReference type="Proteomes" id="UP000663879"/>
    </source>
</evidence>
<dbReference type="Gene3D" id="1.20.1070.10">
    <property type="entry name" value="Rhodopsin 7-helix transmembrane proteins"/>
    <property type="match status" value="1"/>
</dbReference>
<protein>
    <recommendedName>
        <fullName evidence="5">G-protein coupled receptors family 2 profile 2 domain-containing protein</fullName>
    </recommendedName>
</protein>
<feature type="transmembrane region" description="Helical" evidence="2">
    <location>
        <begin position="298"/>
        <end position="316"/>
    </location>
</feature>
<evidence type="ECO:0008006" key="5">
    <source>
        <dbReference type="Google" id="ProtNLM"/>
    </source>
</evidence>
<keyword evidence="2" id="KW-0472">Membrane</keyword>
<feature type="transmembrane region" description="Helical" evidence="2">
    <location>
        <begin position="210"/>
        <end position="236"/>
    </location>
</feature>
<dbReference type="InterPro" id="IPR053231">
    <property type="entry name" value="GPCR_LN-TM7"/>
</dbReference>
<keyword evidence="2" id="KW-0812">Transmembrane</keyword>
<dbReference type="AlphaFoldDB" id="A0A814HW29"/>
<evidence type="ECO:0000256" key="2">
    <source>
        <dbReference type="SAM" id="Phobius"/>
    </source>
</evidence>
<feature type="transmembrane region" description="Helical" evidence="2">
    <location>
        <begin position="257"/>
        <end position="278"/>
    </location>
</feature>
<organism evidence="3 4">
    <name type="scientific">Brachionus calyciflorus</name>
    <dbReference type="NCBI Taxonomy" id="104777"/>
    <lineage>
        <taxon>Eukaryota</taxon>
        <taxon>Metazoa</taxon>
        <taxon>Spiralia</taxon>
        <taxon>Gnathifera</taxon>
        <taxon>Rotifera</taxon>
        <taxon>Eurotatoria</taxon>
        <taxon>Monogononta</taxon>
        <taxon>Pseudotrocha</taxon>
        <taxon>Ploima</taxon>
        <taxon>Brachionidae</taxon>
        <taxon>Brachionus</taxon>
    </lineage>
</organism>
<dbReference type="EMBL" id="CAJNOC010004247">
    <property type="protein sequence ID" value="CAF1014715.1"/>
    <property type="molecule type" value="Genomic_DNA"/>
</dbReference>